<dbReference type="InterPro" id="IPR005034">
    <property type="entry name" value="Dicer_dimerisation"/>
</dbReference>
<protein>
    <recommendedName>
        <fullName evidence="3">Dicer-like protein 1</fullName>
    </recommendedName>
</protein>
<dbReference type="InterPro" id="IPR056755">
    <property type="entry name" value="DSRM_2"/>
</dbReference>
<dbReference type="GO" id="GO:0003677">
    <property type="term" value="F:DNA binding"/>
    <property type="evidence" value="ECO:0007669"/>
    <property type="project" value="InterPro"/>
</dbReference>
<dbReference type="PROSITE" id="PS51194">
    <property type="entry name" value="HELICASE_CTER"/>
    <property type="match status" value="1"/>
</dbReference>
<dbReference type="EMBL" id="ML732217">
    <property type="protein sequence ID" value="KAB8073989.1"/>
    <property type="molecule type" value="Genomic_DNA"/>
</dbReference>
<comment type="cofactor">
    <cofactor evidence="1">
        <name>Mn(2+)</name>
        <dbReference type="ChEBI" id="CHEBI:29035"/>
    </cofactor>
</comment>
<dbReference type="InterPro" id="IPR006935">
    <property type="entry name" value="Helicase/UvrB_N"/>
</dbReference>
<evidence type="ECO:0000259" key="24">
    <source>
        <dbReference type="PROSITE" id="PS51327"/>
    </source>
</evidence>
<evidence type="ECO:0000259" key="23">
    <source>
        <dbReference type="PROSITE" id="PS51194"/>
    </source>
</evidence>
<evidence type="ECO:0000256" key="13">
    <source>
        <dbReference type="ARBA" id="ARBA00022884"/>
    </source>
</evidence>
<dbReference type="SUPFAM" id="SSF69065">
    <property type="entry name" value="RNase III domain-like"/>
    <property type="match status" value="2"/>
</dbReference>
<keyword evidence="9 25" id="KW-0347">Helicase</keyword>
<feature type="domain" description="RNase III" evidence="20">
    <location>
        <begin position="1228"/>
        <end position="1379"/>
    </location>
</feature>
<evidence type="ECO:0000259" key="22">
    <source>
        <dbReference type="PROSITE" id="PS51192"/>
    </source>
</evidence>
<dbReference type="InterPro" id="IPR036389">
    <property type="entry name" value="RNase_III_sf"/>
</dbReference>
<dbReference type="InterPro" id="IPR027417">
    <property type="entry name" value="P-loop_NTPase"/>
</dbReference>
<evidence type="ECO:0000256" key="3">
    <source>
        <dbReference type="ARBA" id="ARBA00020797"/>
    </source>
</evidence>
<evidence type="ECO:0000256" key="19">
    <source>
        <dbReference type="SAM" id="MobiDB-lite"/>
    </source>
</evidence>
<dbReference type="Pfam" id="PF00271">
    <property type="entry name" value="Helicase_C"/>
    <property type="match status" value="1"/>
</dbReference>
<evidence type="ECO:0000256" key="4">
    <source>
        <dbReference type="ARBA" id="ARBA00022721"/>
    </source>
</evidence>
<evidence type="ECO:0000259" key="21">
    <source>
        <dbReference type="PROSITE" id="PS50821"/>
    </source>
</evidence>
<dbReference type="PROSITE" id="PS50821">
    <property type="entry name" value="PAZ"/>
    <property type="match status" value="1"/>
</dbReference>
<keyword evidence="12" id="KW-0460">Magnesium</keyword>
<dbReference type="GO" id="GO:0004386">
    <property type="term" value="F:helicase activity"/>
    <property type="evidence" value="ECO:0007669"/>
    <property type="project" value="UniProtKB-KW"/>
</dbReference>
<dbReference type="InterPro" id="IPR001650">
    <property type="entry name" value="Helicase_C-like"/>
</dbReference>
<dbReference type="Pfam" id="PF03368">
    <property type="entry name" value="Dicer_dimer"/>
    <property type="match status" value="1"/>
</dbReference>
<comment type="similarity">
    <text evidence="17 18">Belongs to the helicase family. Dicer subfamily.</text>
</comment>
<evidence type="ECO:0000256" key="16">
    <source>
        <dbReference type="ARBA" id="ARBA00025403"/>
    </source>
</evidence>
<dbReference type="SMART" id="SM00490">
    <property type="entry name" value="HELICc"/>
    <property type="match status" value="1"/>
</dbReference>
<evidence type="ECO:0000259" key="20">
    <source>
        <dbReference type="PROSITE" id="PS50142"/>
    </source>
</evidence>
<dbReference type="PROSITE" id="PS00517">
    <property type="entry name" value="RNASE_3_1"/>
    <property type="match status" value="1"/>
</dbReference>
<dbReference type="Gene3D" id="3.30.160.380">
    <property type="entry name" value="Dicer dimerisation domain"/>
    <property type="match status" value="1"/>
</dbReference>
<sequence>MSSREDHVILPKDLGASTTEQVQDDTSSSDESNDENEQIPIQNPLSQKRRFQNAKFEALLSERADTSSGDHTRFIPPDLPDAELSIAGLVAKQDAGVGILDPREYQVELFERAKSKNTIAVLDTGSGKTLIAVLLLKHIIQTELIDRANGRSPRISFFLVDSVTLVYQQAAVLRNNLDQNVAHFFGAMGTDLWSKQTWDKHFESNMVIVCTAEILNQCLLSSYIKMGQINLLIFDEAHHTKKDHPYARIIKNSYLKTDLPKRPRIFGMTASPIDTKGDIIESATKLEALLDSKIATTSKLTLLRQVVSRPVEKVWEYHNLDPPFATKLYQVMENRFGNISSLQPVFRFTWQASSELGPWCADRAWVHALTDDVLPKLEGSVRKLTESGTSTRAPESTHKEILRLQEASDVVKNYSFNNPDVPGELSPKVQLLRKELTKNYERPMGTKCIIFTQKRYTAKMLFDVFSTLGIPYLRPGLLIGVRSGDVVGMNVSFRQQFLALVKFRSGEINCLFATSVAEEGLDIPDCNLVVRFDLYNTLIQYVQSRGRARHSSSIYASMIERCNADHEARLVEVRDAEKILQSFCETLPEDRILRGSDSDLDSIIQGEEEKRIFTIKATGAKLTYHSALAILARYASSLQYEKETSAQVAYVVLPVNSNFVCEVILPEKSPVRGLTGSPSPKKSTAKQSAAFDTCVLLRKHKFLDDHFNSVYHKRLPAMRNAKLAITSKHTNQYDMMPKPSLWSQQRGTLPEKLYATTISFIPSRPLTRNHEGIILFTREKLADFPSFPIFLDEDVETTVVFATLEEAIQISSQELDYLTTFTLRVFCDVFHKTYDREPDKLPYWIGPARAKKSEKTTDSESLTDWELLHFVHRNEEIAFSECTSPNDLVNRFVFDKWDGRYRYFTIGVDNTLDPSSPPPSFVPHRRHMENIMSYSLSGSKNARAGFLSKCNWDQPVLQVELVRLRRNLLDQMTDTEKEVETRCVVCIEPLRISAIPEQVAASCLAFPAVISRLDAYLIALEGCKTLKLVIKSEYALEAFTKDSDNTEEHRAEQIHVQRGMGRNYERLEFLGDCFLKMATSVSLFAQKPDDDEFDYHVNRMCIICNKNLFNSALRKELYRYIRSRGFSRHTWYPDGLNLLQGKDHSKKLSAESRHALREKTVADVSEALIGASLLSGGSGHRFDMAVKAVSALVDSPSHKASCWMEYISSYVLPTYQTQSPDGFELDLSRKIEEKLGYCFKYPRLLHSAFTHPSYPSAWAKVPCYQRLEFLGDSLLDMVCVEDLFYRFPDRDPQWLTEHKMAMVSNKFLGALAVKLGLHTHIRHFSNPLQSQITHYAEEIQAAEIEGDGAVDYWMVTKDPPKCLPDMVEAYLGAAFVDSSFCFEVVEDFFQRHVKPYFHDMTIYDTFANKHPTTYLQNRLINDFGCMNYCLKAGEIPAVDGGIAGVLAAVIIHDVVIAEGTASSGRYAKVKASEKALTVLESIAPSEFHIKYHCDCRRTSESQPMDIGTAI</sequence>
<evidence type="ECO:0000256" key="18">
    <source>
        <dbReference type="PROSITE-ProRule" id="PRU00657"/>
    </source>
</evidence>
<keyword evidence="7" id="KW-0547">Nucleotide-binding</keyword>
<dbReference type="Pfam" id="PF04851">
    <property type="entry name" value="ResIII"/>
    <property type="match status" value="1"/>
</dbReference>
<keyword evidence="10" id="KW-0862">Zinc</keyword>
<evidence type="ECO:0000313" key="25">
    <source>
        <dbReference type="EMBL" id="KAB8073989.1"/>
    </source>
</evidence>
<dbReference type="SUPFAM" id="SSF52540">
    <property type="entry name" value="P-loop containing nucleoside triphosphate hydrolases"/>
    <property type="match status" value="1"/>
</dbReference>
<keyword evidence="14" id="KW-0051">Antiviral defense</keyword>
<evidence type="ECO:0000256" key="2">
    <source>
        <dbReference type="ARBA" id="ARBA00001946"/>
    </source>
</evidence>
<accession>A0A5N5X055</accession>
<dbReference type="InterPro" id="IPR000999">
    <property type="entry name" value="RNase_III_dom"/>
</dbReference>
<dbReference type="PROSITE" id="PS50142">
    <property type="entry name" value="RNASE_3_2"/>
    <property type="match status" value="2"/>
</dbReference>
<proteinExistence type="inferred from homology"/>
<feature type="compositionally biased region" description="Basic and acidic residues" evidence="19">
    <location>
        <begin position="1"/>
        <end position="10"/>
    </location>
</feature>
<dbReference type="Gene3D" id="3.40.50.300">
    <property type="entry name" value="P-loop containing nucleotide triphosphate hydrolases"/>
    <property type="match status" value="2"/>
</dbReference>
<dbReference type="GO" id="GO:0046872">
    <property type="term" value="F:metal ion binding"/>
    <property type="evidence" value="ECO:0007669"/>
    <property type="project" value="UniProtKB-KW"/>
</dbReference>
<keyword evidence="8" id="KW-0378">Hydrolase</keyword>
<dbReference type="PANTHER" id="PTHR14950:SF62">
    <property type="entry name" value="DICER-LIKE PROTEIN 1"/>
    <property type="match status" value="1"/>
</dbReference>
<dbReference type="PROSITE" id="PS51192">
    <property type="entry name" value="HELICASE_ATP_BIND_1"/>
    <property type="match status" value="1"/>
</dbReference>
<dbReference type="FunFam" id="3.30.160.380:FF:000004">
    <property type="entry name" value="Dicer-like protein 1"/>
    <property type="match status" value="1"/>
</dbReference>
<dbReference type="PANTHER" id="PTHR14950">
    <property type="entry name" value="DICER-RELATED"/>
    <property type="match status" value="1"/>
</dbReference>
<dbReference type="FunFam" id="3.40.50.300:FF:001669">
    <property type="entry name" value="Dicer-like protein 1"/>
    <property type="match status" value="1"/>
</dbReference>
<evidence type="ECO:0000256" key="1">
    <source>
        <dbReference type="ARBA" id="ARBA00001936"/>
    </source>
</evidence>
<dbReference type="InterPro" id="IPR038248">
    <property type="entry name" value="Dicer_dimer_sf"/>
</dbReference>
<dbReference type="Pfam" id="PF24995">
    <property type="entry name" value="DSRM_2"/>
    <property type="match status" value="1"/>
</dbReference>
<gene>
    <name evidence="25" type="ORF">BDV29DRAFT_201509</name>
</gene>
<evidence type="ECO:0000256" key="8">
    <source>
        <dbReference type="ARBA" id="ARBA00022801"/>
    </source>
</evidence>
<comment type="function">
    <text evidence="16">Dicer-like endonuclease involved in cleaving double-stranded RNA in the RNA interference (RNAi) pathway. Produces 21 to 25 bp dsRNAs (siRNAs) which target the selective destruction of homologous RNAs leading to sequence-specific suppression of gene expression, called post-transcriptional gene silencing (PTGS). Part of a broad host defense response against viral infection and transposons.</text>
</comment>
<keyword evidence="6" id="KW-0677">Repeat</keyword>
<dbReference type="GO" id="GO:0003723">
    <property type="term" value="F:RNA binding"/>
    <property type="evidence" value="ECO:0007669"/>
    <property type="project" value="UniProtKB-UniRule"/>
</dbReference>
<feature type="domain" description="Helicase C-terminal" evidence="23">
    <location>
        <begin position="424"/>
        <end position="594"/>
    </location>
</feature>
<feature type="domain" description="Dicer dsRNA-binding fold" evidence="24">
    <location>
        <begin position="627"/>
        <end position="717"/>
    </location>
</feature>
<dbReference type="GO" id="GO:0050688">
    <property type="term" value="P:regulation of defense response to virus"/>
    <property type="evidence" value="ECO:0007669"/>
    <property type="project" value="UniProtKB-KW"/>
</dbReference>
<evidence type="ECO:0000256" key="6">
    <source>
        <dbReference type="ARBA" id="ARBA00022737"/>
    </source>
</evidence>
<evidence type="ECO:0000256" key="10">
    <source>
        <dbReference type="ARBA" id="ARBA00022833"/>
    </source>
</evidence>
<evidence type="ECO:0000256" key="14">
    <source>
        <dbReference type="ARBA" id="ARBA00023118"/>
    </source>
</evidence>
<dbReference type="FunFam" id="3.40.50.300:FF:001988">
    <property type="entry name" value="Dicer-like protein 1"/>
    <property type="match status" value="1"/>
</dbReference>
<evidence type="ECO:0000256" key="7">
    <source>
        <dbReference type="ARBA" id="ARBA00022741"/>
    </source>
</evidence>
<keyword evidence="15" id="KW-0464">Manganese</keyword>
<dbReference type="PROSITE" id="PS51327">
    <property type="entry name" value="DICER_DSRBF"/>
    <property type="match status" value="1"/>
</dbReference>
<dbReference type="SMART" id="SM00487">
    <property type="entry name" value="DEXDc"/>
    <property type="match status" value="1"/>
</dbReference>
<dbReference type="GO" id="GO:0030422">
    <property type="term" value="P:siRNA processing"/>
    <property type="evidence" value="ECO:0007669"/>
    <property type="project" value="TreeGrafter"/>
</dbReference>
<dbReference type="GO" id="GO:0051607">
    <property type="term" value="P:defense response to virus"/>
    <property type="evidence" value="ECO:0007669"/>
    <property type="project" value="UniProtKB-KW"/>
</dbReference>
<dbReference type="GO" id="GO:0004525">
    <property type="term" value="F:ribonuclease III activity"/>
    <property type="evidence" value="ECO:0007669"/>
    <property type="project" value="InterPro"/>
</dbReference>
<feature type="domain" description="RNase III" evidence="20">
    <location>
        <begin position="1033"/>
        <end position="1177"/>
    </location>
</feature>
<feature type="region of interest" description="Disordered" evidence="19">
    <location>
        <begin position="1"/>
        <end position="47"/>
    </location>
</feature>
<evidence type="ECO:0000313" key="26">
    <source>
        <dbReference type="Proteomes" id="UP000326565"/>
    </source>
</evidence>
<keyword evidence="11" id="KW-0067">ATP-binding</keyword>
<dbReference type="GO" id="GO:0005524">
    <property type="term" value="F:ATP binding"/>
    <property type="evidence" value="ECO:0007669"/>
    <property type="project" value="UniProtKB-KW"/>
</dbReference>
<keyword evidence="13 18" id="KW-0694">RNA-binding</keyword>
<keyword evidence="4" id="KW-0930">Antiviral protein</keyword>
<feature type="compositionally biased region" description="Acidic residues" evidence="19">
    <location>
        <begin position="27"/>
        <end position="37"/>
    </location>
</feature>
<dbReference type="InterPro" id="IPR003100">
    <property type="entry name" value="PAZ_dom"/>
</dbReference>
<dbReference type="FunFam" id="1.10.1520.10:FF:000026">
    <property type="entry name" value="Dicer-like protein 1"/>
    <property type="match status" value="1"/>
</dbReference>
<name>A0A5N5X055_9EURO</name>
<comment type="cofactor">
    <cofactor evidence="2">
        <name>Mg(2+)</name>
        <dbReference type="ChEBI" id="CHEBI:18420"/>
    </cofactor>
</comment>
<evidence type="ECO:0000256" key="12">
    <source>
        <dbReference type="ARBA" id="ARBA00022842"/>
    </source>
</evidence>
<keyword evidence="5" id="KW-0479">Metal-binding</keyword>
<feature type="domain" description="Helicase ATP-binding" evidence="22">
    <location>
        <begin position="109"/>
        <end position="290"/>
    </location>
</feature>
<evidence type="ECO:0000256" key="17">
    <source>
        <dbReference type="ARBA" id="ARBA00035116"/>
    </source>
</evidence>
<feature type="domain" description="PAZ" evidence="21">
    <location>
        <begin position="866"/>
        <end position="994"/>
    </location>
</feature>
<dbReference type="SMART" id="SM00535">
    <property type="entry name" value="RIBOc"/>
    <property type="match status" value="2"/>
</dbReference>
<evidence type="ECO:0000256" key="11">
    <source>
        <dbReference type="ARBA" id="ARBA00022840"/>
    </source>
</evidence>
<evidence type="ECO:0000256" key="9">
    <source>
        <dbReference type="ARBA" id="ARBA00022806"/>
    </source>
</evidence>
<dbReference type="CDD" id="cd00593">
    <property type="entry name" value="RIBOc"/>
    <property type="match status" value="2"/>
</dbReference>
<reference evidence="25 26" key="1">
    <citation type="submission" date="2019-04" db="EMBL/GenBank/DDBJ databases">
        <title>Friends and foes A comparative genomics study of 23 Aspergillus species from section Flavi.</title>
        <authorList>
            <consortium name="DOE Joint Genome Institute"/>
            <person name="Kjaerbolling I."/>
            <person name="Vesth T."/>
            <person name="Frisvad J.C."/>
            <person name="Nybo J.L."/>
            <person name="Theobald S."/>
            <person name="Kildgaard S."/>
            <person name="Isbrandt T."/>
            <person name="Kuo A."/>
            <person name="Sato A."/>
            <person name="Lyhne E.K."/>
            <person name="Kogle M.E."/>
            <person name="Wiebenga A."/>
            <person name="Kun R.S."/>
            <person name="Lubbers R.J."/>
            <person name="Makela M.R."/>
            <person name="Barry K."/>
            <person name="Chovatia M."/>
            <person name="Clum A."/>
            <person name="Daum C."/>
            <person name="Haridas S."/>
            <person name="He G."/>
            <person name="LaButti K."/>
            <person name="Lipzen A."/>
            <person name="Mondo S."/>
            <person name="Riley R."/>
            <person name="Salamov A."/>
            <person name="Simmons B.A."/>
            <person name="Magnuson J.K."/>
            <person name="Henrissat B."/>
            <person name="Mortensen U.H."/>
            <person name="Larsen T.O."/>
            <person name="Devries R.P."/>
            <person name="Grigoriev I.V."/>
            <person name="Machida M."/>
            <person name="Baker S.E."/>
            <person name="Andersen M.R."/>
        </authorList>
    </citation>
    <scope>NUCLEOTIDE SEQUENCE [LARGE SCALE GENOMIC DNA]</scope>
    <source>
        <strain evidence="25 26">CBS 151.66</strain>
    </source>
</reference>
<dbReference type="GO" id="GO:0005634">
    <property type="term" value="C:nucleus"/>
    <property type="evidence" value="ECO:0007669"/>
    <property type="project" value="TreeGrafter"/>
</dbReference>
<evidence type="ECO:0000256" key="15">
    <source>
        <dbReference type="ARBA" id="ARBA00023211"/>
    </source>
</evidence>
<dbReference type="Gene3D" id="1.10.1520.10">
    <property type="entry name" value="Ribonuclease III domain"/>
    <property type="match status" value="2"/>
</dbReference>
<keyword evidence="26" id="KW-1185">Reference proteome</keyword>
<evidence type="ECO:0000256" key="5">
    <source>
        <dbReference type="ARBA" id="ARBA00022723"/>
    </source>
</evidence>
<dbReference type="GO" id="GO:0005737">
    <property type="term" value="C:cytoplasm"/>
    <property type="evidence" value="ECO:0007669"/>
    <property type="project" value="TreeGrafter"/>
</dbReference>
<dbReference type="InterPro" id="IPR014001">
    <property type="entry name" value="Helicase_ATP-bd"/>
</dbReference>
<dbReference type="Proteomes" id="UP000326565">
    <property type="component" value="Unassembled WGS sequence"/>
</dbReference>
<dbReference type="OrthoDB" id="416741at2759"/>
<organism evidence="25 26">
    <name type="scientific">Aspergillus leporis</name>
    <dbReference type="NCBI Taxonomy" id="41062"/>
    <lineage>
        <taxon>Eukaryota</taxon>
        <taxon>Fungi</taxon>
        <taxon>Dikarya</taxon>
        <taxon>Ascomycota</taxon>
        <taxon>Pezizomycotina</taxon>
        <taxon>Eurotiomycetes</taxon>
        <taxon>Eurotiomycetidae</taxon>
        <taxon>Eurotiales</taxon>
        <taxon>Aspergillaceae</taxon>
        <taxon>Aspergillus</taxon>
        <taxon>Aspergillus subgen. Circumdati</taxon>
    </lineage>
</organism>
<dbReference type="FunFam" id="1.10.1520.10:FF:000015">
    <property type="entry name" value="Dicer-like protein 1"/>
    <property type="match status" value="1"/>
</dbReference>
<dbReference type="Pfam" id="PF00636">
    <property type="entry name" value="Ribonuclease_3"/>
    <property type="match status" value="2"/>
</dbReference>
<dbReference type="CDD" id="cd18034">
    <property type="entry name" value="DEXHc_dicer"/>
    <property type="match status" value="1"/>
</dbReference>